<evidence type="ECO:0000313" key="1">
    <source>
        <dbReference type="EMBL" id="QOY54913.1"/>
    </source>
</evidence>
<dbReference type="AlphaFoldDB" id="A0A7S7RQU0"/>
<dbReference type="EMBL" id="CP054493">
    <property type="protein sequence ID" value="QOY54913.1"/>
    <property type="molecule type" value="Genomic_DNA"/>
</dbReference>
<evidence type="ECO:0000313" key="2">
    <source>
        <dbReference type="Proteomes" id="UP000593836"/>
    </source>
</evidence>
<proteinExistence type="predicted"/>
<protein>
    <submittedName>
        <fullName evidence="1">Uncharacterized protein</fullName>
    </submittedName>
</protein>
<name>A0A7S7RQU0_9BACT</name>
<dbReference type="KEGG" id="smas:HUE87_01295"/>
<keyword evidence="2" id="KW-1185">Reference proteome</keyword>
<gene>
    <name evidence="1" type="ORF">HUE87_01295</name>
</gene>
<dbReference type="Proteomes" id="UP000593836">
    <property type="component" value="Chromosome"/>
</dbReference>
<accession>A0A7S7RQU0</accession>
<reference evidence="1 2" key="1">
    <citation type="submission" date="2020-05" db="EMBL/GenBank/DDBJ databases">
        <title>Sulfurimonas marisnigri, sp. nov., and Sulfurimonas baltica, sp. nov., manganese oxide reducing chemolithoautotrophs of the class Epsilonproteobacteria isolated from the pelagic redoxclines of the Black and Baltic Seas and emended description of the genus Sulfurimonas.</title>
        <authorList>
            <person name="Henkel J.V."/>
            <person name="Laudan C."/>
            <person name="Werner J."/>
            <person name="Neu T."/>
            <person name="Plewe S."/>
            <person name="Sproer C."/>
            <person name="Bunk B."/>
            <person name="Schulz-Vogt H.N."/>
        </authorList>
    </citation>
    <scope>NUCLEOTIDE SEQUENCE [LARGE SCALE GENOMIC DNA]</scope>
    <source>
        <strain evidence="1 2">SoZ1</strain>
    </source>
</reference>
<dbReference type="RefSeq" id="WP_194366956.1">
    <property type="nucleotide sequence ID" value="NZ_CP054493.1"/>
</dbReference>
<organism evidence="1 2">
    <name type="scientific">Candidatus Sulfurimonas marisnigri</name>
    <dbReference type="NCBI Taxonomy" id="2740405"/>
    <lineage>
        <taxon>Bacteria</taxon>
        <taxon>Pseudomonadati</taxon>
        <taxon>Campylobacterota</taxon>
        <taxon>Epsilonproteobacteria</taxon>
        <taxon>Campylobacterales</taxon>
        <taxon>Sulfurimonadaceae</taxon>
        <taxon>Sulfurimonas</taxon>
    </lineage>
</organism>
<sequence length="80" mass="8698">MFKVIVEEECGCFKRSNLVNGIEVGSKDDALMKSIEMRDHMNDEFCGKHNFKVQEAGDSFVIAFAESTSNGCCGGGCGTH</sequence>